<dbReference type="EMBL" id="CAJZBQ010000023">
    <property type="protein sequence ID" value="CAG9319627.1"/>
    <property type="molecule type" value="Genomic_DNA"/>
</dbReference>
<dbReference type="Proteomes" id="UP001162131">
    <property type="component" value="Unassembled WGS sequence"/>
</dbReference>
<feature type="region of interest" description="Disordered" evidence="1">
    <location>
        <begin position="145"/>
        <end position="165"/>
    </location>
</feature>
<name>A0AAU9IVC1_9CILI</name>
<sequence length="165" mass="19484">MSHIYDKIINFFNSEYQRQRAAHASYEKIMENHLLISRSSELDKLKKSEPFMILGGVVVSFLIGFSLSKRWLLRLTITGAGMAIIKGLIHPYYTANTLESLAEKPNDVGQTIRAIYLFKYPEYEKNKHFEDLSRKYRKFIFKKAKESEKENEENYEDEEEEEENN</sequence>
<keyword evidence="2" id="KW-1133">Transmembrane helix</keyword>
<organism evidence="3 4">
    <name type="scientific">Blepharisma stoltei</name>
    <dbReference type="NCBI Taxonomy" id="1481888"/>
    <lineage>
        <taxon>Eukaryota</taxon>
        <taxon>Sar</taxon>
        <taxon>Alveolata</taxon>
        <taxon>Ciliophora</taxon>
        <taxon>Postciliodesmatophora</taxon>
        <taxon>Heterotrichea</taxon>
        <taxon>Heterotrichida</taxon>
        <taxon>Blepharismidae</taxon>
        <taxon>Blepharisma</taxon>
    </lineage>
</organism>
<keyword evidence="4" id="KW-1185">Reference proteome</keyword>
<gene>
    <name evidence="3" type="ORF">BSTOLATCC_MIC24178</name>
</gene>
<feature type="transmembrane region" description="Helical" evidence="2">
    <location>
        <begin position="50"/>
        <end position="67"/>
    </location>
</feature>
<feature type="compositionally biased region" description="Acidic residues" evidence="1">
    <location>
        <begin position="149"/>
        <end position="165"/>
    </location>
</feature>
<evidence type="ECO:0000313" key="3">
    <source>
        <dbReference type="EMBL" id="CAG9319627.1"/>
    </source>
</evidence>
<protein>
    <recommendedName>
        <fullName evidence="5">Transmembrane protein</fullName>
    </recommendedName>
</protein>
<dbReference type="AlphaFoldDB" id="A0AAU9IVC1"/>
<comment type="caution">
    <text evidence="3">The sequence shown here is derived from an EMBL/GenBank/DDBJ whole genome shotgun (WGS) entry which is preliminary data.</text>
</comment>
<keyword evidence="2" id="KW-0812">Transmembrane</keyword>
<evidence type="ECO:0000313" key="4">
    <source>
        <dbReference type="Proteomes" id="UP001162131"/>
    </source>
</evidence>
<evidence type="ECO:0000256" key="2">
    <source>
        <dbReference type="SAM" id="Phobius"/>
    </source>
</evidence>
<evidence type="ECO:0000256" key="1">
    <source>
        <dbReference type="SAM" id="MobiDB-lite"/>
    </source>
</evidence>
<accession>A0AAU9IVC1</accession>
<reference evidence="3" key="1">
    <citation type="submission" date="2021-09" db="EMBL/GenBank/DDBJ databases">
        <authorList>
            <consortium name="AG Swart"/>
            <person name="Singh M."/>
            <person name="Singh A."/>
            <person name="Seah K."/>
            <person name="Emmerich C."/>
        </authorList>
    </citation>
    <scope>NUCLEOTIDE SEQUENCE</scope>
    <source>
        <strain evidence="3">ATCC30299</strain>
    </source>
</reference>
<evidence type="ECO:0008006" key="5">
    <source>
        <dbReference type="Google" id="ProtNLM"/>
    </source>
</evidence>
<proteinExistence type="predicted"/>
<keyword evidence="2" id="KW-0472">Membrane</keyword>